<dbReference type="EMBL" id="JAOQJL010000015">
    <property type="protein sequence ID" value="MCU6765544.1"/>
    <property type="molecule type" value="Genomic_DNA"/>
</dbReference>
<dbReference type="SUPFAM" id="SSF64307">
    <property type="entry name" value="SirA-like"/>
    <property type="match status" value="1"/>
</dbReference>
<feature type="domain" description="UPF0033" evidence="2">
    <location>
        <begin position="5"/>
        <end position="72"/>
    </location>
</feature>
<proteinExistence type="inferred from homology"/>
<evidence type="ECO:0000259" key="2">
    <source>
        <dbReference type="Pfam" id="PF01206"/>
    </source>
</evidence>
<evidence type="ECO:0000313" key="4">
    <source>
        <dbReference type="Proteomes" id="UP001652409"/>
    </source>
</evidence>
<dbReference type="PANTHER" id="PTHR33279:SF6">
    <property type="entry name" value="SULFUR CARRIER PROTEIN YEDF-RELATED"/>
    <property type="match status" value="1"/>
</dbReference>
<dbReference type="InterPro" id="IPR001455">
    <property type="entry name" value="TusA-like"/>
</dbReference>
<evidence type="ECO:0000256" key="1">
    <source>
        <dbReference type="ARBA" id="ARBA00008984"/>
    </source>
</evidence>
<keyword evidence="4" id="KW-1185">Reference proteome</keyword>
<dbReference type="RefSeq" id="WP_158421508.1">
    <property type="nucleotide sequence ID" value="NZ_JAOQJL010000015.1"/>
</dbReference>
<comment type="similarity">
    <text evidence="1">Belongs to the sulfur carrier protein TusA family.</text>
</comment>
<dbReference type="NCBIfam" id="TIGR03527">
    <property type="entry name" value="selenium_YedF"/>
    <property type="match status" value="1"/>
</dbReference>
<dbReference type="Proteomes" id="UP001652409">
    <property type="component" value="Unassembled WGS sequence"/>
</dbReference>
<comment type="caution">
    <text evidence="3">The sequence shown here is derived from an EMBL/GenBank/DDBJ whole genome shotgun (WGS) entry which is preliminary data.</text>
</comment>
<dbReference type="PANTHER" id="PTHR33279">
    <property type="entry name" value="SULFUR CARRIER PROTEIN YEDF-RELATED"/>
    <property type="match status" value="1"/>
</dbReference>
<dbReference type="InterPro" id="IPR019870">
    <property type="entry name" value="Se_metab_YedF"/>
</dbReference>
<organism evidence="3 4">
    <name type="scientific">Blautia ammoniilytica</name>
    <dbReference type="NCBI Taxonomy" id="2981782"/>
    <lineage>
        <taxon>Bacteria</taxon>
        <taxon>Bacillati</taxon>
        <taxon>Bacillota</taxon>
        <taxon>Clostridia</taxon>
        <taxon>Lachnospirales</taxon>
        <taxon>Lachnospiraceae</taxon>
        <taxon>Blautia</taxon>
    </lineage>
</organism>
<dbReference type="Gene3D" id="3.30.110.40">
    <property type="entry name" value="TusA-like domain"/>
    <property type="match status" value="1"/>
</dbReference>
<dbReference type="Pfam" id="PF01206">
    <property type="entry name" value="TusA"/>
    <property type="match status" value="1"/>
</dbReference>
<protein>
    <submittedName>
        <fullName evidence="3">Sulfurtransferase-like selenium metabolism protein YedF</fullName>
    </submittedName>
</protein>
<dbReference type="SUPFAM" id="SSF75169">
    <property type="entry name" value="DsrEFH-like"/>
    <property type="match status" value="1"/>
</dbReference>
<sequence>MEKITFDARGMACPLPVVNAKKKAEEMQQGGSLTILVDNEIAVQNLLKFAASRGFEAVSSKENETNYSVTMEVTACSPISSEASVCSPDARRQGTVVVLSGNTMGTGDEKLGKALMKAFIFALTKQDILPETILCYNSGAYLTCTGSDSLEDLNTLEAQGVKIMTCGTCLDFYNLKEQLQIGTVTNMYEIVETMEKAGSIIRP</sequence>
<evidence type="ECO:0000313" key="3">
    <source>
        <dbReference type="EMBL" id="MCU6765544.1"/>
    </source>
</evidence>
<gene>
    <name evidence="3" type="primary">yedF</name>
    <name evidence="3" type="ORF">OCV61_08975</name>
</gene>
<dbReference type="InterPro" id="IPR027396">
    <property type="entry name" value="DsrEFH-like"/>
</dbReference>
<accession>A0ABT2TTJ2</accession>
<name>A0ABT2TTJ2_9FIRM</name>
<reference evidence="3 4" key="1">
    <citation type="journal article" date="2021" name="ISME Commun">
        <title>Automated analysis of genomic sequences facilitates high-throughput and comprehensive description of bacteria.</title>
        <authorList>
            <person name="Hitch T.C.A."/>
        </authorList>
    </citation>
    <scope>NUCLEOTIDE SEQUENCE [LARGE SCALE GENOMIC DNA]</scope>
    <source>
        <strain evidence="3 4">Sanger_23</strain>
    </source>
</reference>
<dbReference type="InterPro" id="IPR036868">
    <property type="entry name" value="TusA-like_sf"/>
</dbReference>